<feature type="domain" description="POX" evidence="1">
    <location>
        <begin position="67"/>
        <end position="97"/>
    </location>
</feature>
<sequence length="126" mass="13536">MLAMHPMAGASGTVHGGQGLSLSLCTQIPSGIQIPYRNSGFSFSGGNQDSNKGELSAYGVSTMSRTIPNSKYLKAAQQLLDEVVNVQKALKQPYGGKIETHRKTGRRVLMKTGARRMCRKASKNPP</sequence>
<reference evidence="2" key="1">
    <citation type="submission" date="2019-09" db="EMBL/GenBank/DDBJ databases">
        <title>Draft genome information of white flower Hibiscus syriacus.</title>
        <authorList>
            <person name="Kim Y.-M."/>
        </authorList>
    </citation>
    <scope>NUCLEOTIDE SEQUENCE [LARGE SCALE GENOMIC DNA]</scope>
    <source>
        <strain evidence="2">YM2019G1</strain>
    </source>
</reference>
<name>A0A6A3C8N1_HIBSY</name>
<accession>A0A6A3C8N1</accession>
<evidence type="ECO:0000259" key="1">
    <source>
        <dbReference type="Pfam" id="PF07526"/>
    </source>
</evidence>
<protein>
    <recommendedName>
        <fullName evidence="1">POX domain-containing protein</fullName>
    </recommendedName>
</protein>
<evidence type="ECO:0000313" key="2">
    <source>
        <dbReference type="EMBL" id="KAE8725615.1"/>
    </source>
</evidence>
<proteinExistence type="predicted"/>
<evidence type="ECO:0000313" key="3">
    <source>
        <dbReference type="Proteomes" id="UP000436088"/>
    </source>
</evidence>
<dbReference type="Proteomes" id="UP000436088">
    <property type="component" value="Unassembled WGS sequence"/>
</dbReference>
<gene>
    <name evidence="2" type="ORF">F3Y22_tig00008386pilonHSYRG00111</name>
</gene>
<dbReference type="EMBL" id="VEPZ02000412">
    <property type="protein sequence ID" value="KAE8725615.1"/>
    <property type="molecule type" value="Genomic_DNA"/>
</dbReference>
<dbReference type="InterPro" id="IPR006563">
    <property type="entry name" value="POX_dom"/>
</dbReference>
<keyword evidence="3" id="KW-1185">Reference proteome</keyword>
<dbReference type="AlphaFoldDB" id="A0A6A3C8N1"/>
<dbReference type="Pfam" id="PF07526">
    <property type="entry name" value="POX"/>
    <property type="match status" value="1"/>
</dbReference>
<organism evidence="2 3">
    <name type="scientific">Hibiscus syriacus</name>
    <name type="common">Rose of Sharon</name>
    <dbReference type="NCBI Taxonomy" id="106335"/>
    <lineage>
        <taxon>Eukaryota</taxon>
        <taxon>Viridiplantae</taxon>
        <taxon>Streptophyta</taxon>
        <taxon>Embryophyta</taxon>
        <taxon>Tracheophyta</taxon>
        <taxon>Spermatophyta</taxon>
        <taxon>Magnoliopsida</taxon>
        <taxon>eudicotyledons</taxon>
        <taxon>Gunneridae</taxon>
        <taxon>Pentapetalae</taxon>
        <taxon>rosids</taxon>
        <taxon>malvids</taxon>
        <taxon>Malvales</taxon>
        <taxon>Malvaceae</taxon>
        <taxon>Malvoideae</taxon>
        <taxon>Hibiscus</taxon>
    </lineage>
</organism>
<comment type="caution">
    <text evidence="2">The sequence shown here is derived from an EMBL/GenBank/DDBJ whole genome shotgun (WGS) entry which is preliminary data.</text>
</comment>